<accession>A0A4R2TKP5</accession>
<dbReference type="InterPro" id="IPR050553">
    <property type="entry name" value="Thioredoxin_ResA/DsbE_sf"/>
</dbReference>
<dbReference type="InterPro" id="IPR000866">
    <property type="entry name" value="AhpC/TSA"/>
</dbReference>
<name>A0A4R2TKP5_9FIRM</name>
<evidence type="ECO:0000313" key="3">
    <source>
        <dbReference type="EMBL" id="TCQ01755.1"/>
    </source>
</evidence>
<dbReference type="SUPFAM" id="SSF52833">
    <property type="entry name" value="Thioredoxin-like"/>
    <property type="match status" value="1"/>
</dbReference>
<comment type="caution">
    <text evidence="3">The sequence shown here is derived from an EMBL/GenBank/DDBJ whole genome shotgun (WGS) entry which is preliminary data.</text>
</comment>
<keyword evidence="4" id="KW-1185">Reference proteome</keyword>
<dbReference type="Proteomes" id="UP000295504">
    <property type="component" value="Unassembled WGS sequence"/>
</dbReference>
<gene>
    <name evidence="3" type="ORF">EDD79_102330</name>
</gene>
<evidence type="ECO:0000259" key="2">
    <source>
        <dbReference type="PROSITE" id="PS51352"/>
    </source>
</evidence>
<dbReference type="Pfam" id="PF00578">
    <property type="entry name" value="AhpC-TSA"/>
    <property type="match status" value="1"/>
</dbReference>
<feature type="signal peptide" evidence="1">
    <location>
        <begin position="1"/>
        <end position="23"/>
    </location>
</feature>
<dbReference type="CDD" id="cd02966">
    <property type="entry name" value="TlpA_like_family"/>
    <property type="match status" value="1"/>
</dbReference>
<evidence type="ECO:0000313" key="4">
    <source>
        <dbReference type="Proteomes" id="UP000295504"/>
    </source>
</evidence>
<evidence type="ECO:0000256" key="1">
    <source>
        <dbReference type="SAM" id="SignalP"/>
    </source>
</evidence>
<proteinExistence type="predicted"/>
<organism evidence="3 4">
    <name type="scientific">Serpentinicella alkaliphila</name>
    <dbReference type="NCBI Taxonomy" id="1734049"/>
    <lineage>
        <taxon>Bacteria</taxon>
        <taxon>Bacillati</taxon>
        <taxon>Bacillota</taxon>
        <taxon>Clostridia</taxon>
        <taxon>Peptostreptococcales</taxon>
        <taxon>Natronincolaceae</taxon>
        <taxon>Serpentinicella</taxon>
    </lineage>
</organism>
<dbReference type="PANTHER" id="PTHR42852">
    <property type="entry name" value="THIOL:DISULFIDE INTERCHANGE PROTEIN DSBE"/>
    <property type="match status" value="1"/>
</dbReference>
<reference evidence="3 4" key="1">
    <citation type="submission" date="2019-03" db="EMBL/GenBank/DDBJ databases">
        <title>Genomic Encyclopedia of Type Strains, Phase IV (KMG-IV): sequencing the most valuable type-strain genomes for metagenomic binning, comparative biology and taxonomic classification.</title>
        <authorList>
            <person name="Goeker M."/>
        </authorList>
    </citation>
    <scope>NUCLEOTIDE SEQUENCE [LARGE SCALE GENOMIC DNA]</scope>
    <source>
        <strain evidence="3 4">DSM 100013</strain>
    </source>
</reference>
<dbReference type="PROSITE" id="PS51352">
    <property type="entry name" value="THIOREDOXIN_2"/>
    <property type="match status" value="1"/>
</dbReference>
<feature type="domain" description="Thioredoxin" evidence="2">
    <location>
        <begin position="55"/>
        <end position="196"/>
    </location>
</feature>
<sequence>MKKLKSFYMITVALVLTASLLFGCTRTNSETNTETLQQIDNSKNIKGEEKQEGLEINLDKAKEFSLLNIDDKEVALGDFKGSPIILNFWVSWNEDSIKQLEKLQNIYPLLEQDVIILAINATSFETMEGQSVKNYIKDKNISYDVLIDKAGDVTKSYYVGNFPTTFFIDGSGDIVKMVTNNIEEDQLLDEIELLLEMN</sequence>
<dbReference type="PANTHER" id="PTHR42852:SF17">
    <property type="entry name" value="THIOREDOXIN-LIKE PROTEIN HI_1115"/>
    <property type="match status" value="1"/>
</dbReference>
<dbReference type="InterPro" id="IPR036249">
    <property type="entry name" value="Thioredoxin-like_sf"/>
</dbReference>
<dbReference type="OrthoDB" id="9809733at2"/>
<dbReference type="RefSeq" id="WP_132848765.1">
    <property type="nucleotide sequence ID" value="NZ_CP058648.1"/>
</dbReference>
<dbReference type="InterPro" id="IPR013766">
    <property type="entry name" value="Thioredoxin_domain"/>
</dbReference>
<dbReference type="GO" id="GO:0016209">
    <property type="term" value="F:antioxidant activity"/>
    <property type="evidence" value="ECO:0007669"/>
    <property type="project" value="InterPro"/>
</dbReference>
<dbReference type="Gene3D" id="3.40.30.10">
    <property type="entry name" value="Glutaredoxin"/>
    <property type="match status" value="1"/>
</dbReference>
<dbReference type="AlphaFoldDB" id="A0A4R2TKP5"/>
<keyword evidence="1" id="KW-0732">Signal</keyword>
<dbReference type="EMBL" id="SLYC01000023">
    <property type="protein sequence ID" value="TCQ01755.1"/>
    <property type="molecule type" value="Genomic_DNA"/>
</dbReference>
<protein>
    <submittedName>
        <fullName evidence="3">Peroxiredoxin</fullName>
    </submittedName>
</protein>
<dbReference type="GO" id="GO:0016491">
    <property type="term" value="F:oxidoreductase activity"/>
    <property type="evidence" value="ECO:0007669"/>
    <property type="project" value="InterPro"/>
</dbReference>
<feature type="chain" id="PRO_5039545947" evidence="1">
    <location>
        <begin position="24"/>
        <end position="198"/>
    </location>
</feature>
<dbReference type="PROSITE" id="PS51257">
    <property type="entry name" value="PROKAR_LIPOPROTEIN"/>
    <property type="match status" value="1"/>
</dbReference>